<feature type="domain" description="p-hydroxybenzoic acid efflux pump subunit AaeA-like beta-barrel" evidence="9">
    <location>
        <begin position="190"/>
        <end position="286"/>
    </location>
</feature>
<sequence length="291" mass="31994">MRRWSALPIRIAVTLVAVAIAGLIGWRLWVYYELSPWTRDARISADIVGVTPDVSELVSEILVRDNQTVKRGDVLFVIDQARFKLALRHAEGVVAARKATLDRAEQDLVRYESLAAGAISRQVVDEARTTQAGAQAGYDQALADRDLAQLNLDRTRVIASVNGIITNFDLRPGDYVTAGHPVTALVDTDTLRIDAYFEETRLSGIHPGDRVEIRLMGVPERLYGHVESISGGIADRSRQQTGHLLANVNPTFDWVRLAQRIPVRIKFDNVPAGIRLIPGRTATVTVIGSGS</sequence>
<dbReference type="InterPro" id="IPR050393">
    <property type="entry name" value="MFP_Efflux_Pump"/>
</dbReference>
<dbReference type="OrthoDB" id="9811754at2"/>
<evidence type="ECO:0000256" key="2">
    <source>
        <dbReference type="ARBA" id="ARBA00009477"/>
    </source>
</evidence>
<reference evidence="10 11" key="1">
    <citation type="journal article" date="2018" name="Arch. Microbiol.">
        <title>New insights into the metabolic potential of the phototrophic purple bacterium Rhodopila globiformis DSM 161(T) from its draft genome sequence and evidence for a vanadium-dependent nitrogenase.</title>
        <authorList>
            <person name="Imhoff J.F."/>
            <person name="Rahn T."/>
            <person name="Kunzel S."/>
            <person name="Neulinger S.C."/>
        </authorList>
    </citation>
    <scope>NUCLEOTIDE SEQUENCE [LARGE SCALE GENOMIC DNA]</scope>
    <source>
        <strain evidence="10 11">DSM 161</strain>
    </source>
</reference>
<feature type="domain" description="Multidrug resistance protein MdtA-like alpha-helical hairpin" evidence="7">
    <location>
        <begin position="87"/>
        <end position="155"/>
    </location>
</feature>
<gene>
    <name evidence="10" type="ORF">CCS01_15555</name>
</gene>
<dbReference type="InterPro" id="IPR006143">
    <property type="entry name" value="RND_pump_MFP"/>
</dbReference>
<accession>A0A2S6NDI8</accession>
<dbReference type="InterPro" id="IPR058625">
    <property type="entry name" value="MdtA-like_BSH"/>
</dbReference>
<dbReference type="InterPro" id="IPR058634">
    <property type="entry name" value="AaeA-lik-b-barrel"/>
</dbReference>
<dbReference type="EMBL" id="NHRY01000164">
    <property type="protein sequence ID" value="PPQ32651.1"/>
    <property type="molecule type" value="Genomic_DNA"/>
</dbReference>
<evidence type="ECO:0000259" key="7">
    <source>
        <dbReference type="Pfam" id="PF25876"/>
    </source>
</evidence>
<keyword evidence="3 6" id="KW-0812">Transmembrane</keyword>
<dbReference type="Gene3D" id="1.10.287.470">
    <property type="entry name" value="Helix hairpin bin"/>
    <property type="match status" value="1"/>
</dbReference>
<proteinExistence type="inferred from homology"/>
<evidence type="ECO:0000256" key="3">
    <source>
        <dbReference type="ARBA" id="ARBA00022692"/>
    </source>
</evidence>
<evidence type="ECO:0000256" key="6">
    <source>
        <dbReference type="SAM" id="Phobius"/>
    </source>
</evidence>
<keyword evidence="11" id="KW-1185">Reference proteome</keyword>
<dbReference type="PANTHER" id="PTHR30367">
    <property type="entry name" value="P-HYDROXYBENZOIC ACID EFFLUX PUMP SUBUNIT AAEA-RELATED"/>
    <property type="match status" value="1"/>
</dbReference>
<evidence type="ECO:0000259" key="8">
    <source>
        <dbReference type="Pfam" id="PF25917"/>
    </source>
</evidence>
<comment type="caution">
    <text evidence="10">The sequence shown here is derived from an EMBL/GenBank/DDBJ whole genome shotgun (WGS) entry which is preliminary data.</text>
</comment>
<evidence type="ECO:0000256" key="5">
    <source>
        <dbReference type="ARBA" id="ARBA00023136"/>
    </source>
</evidence>
<dbReference type="InterPro" id="IPR058624">
    <property type="entry name" value="MdtA-like_HH"/>
</dbReference>
<organism evidence="10 11">
    <name type="scientific">Rhodopila globiformis</name>
    <name type="common">Rhodopseudomonas globiformis</name>
    <dbReference type="NCBI Taxonomy" id="1071"/>
    <lineage>
        <taxon>Bacteria</taxon>
        <taxon>Pseudomonadati</taxon>
        <taxon>Pseudomonadota</taxon>
        <taxon>Alphaproteobacteria</taxon>
        <taxon>Acetobacterales</taxon>
        <taxon>Acetobacteraceae</taxon>
        <taxon>Rhodopila</taxon>
    </lineage>
</organism>
<comment type="similarity">
    <text evidence="2">Belongs to the membrane fusion protein (MFP) (TC 8.A.1) family.</text>
</comment>
<feature type="transmembrane region" description="Helical" evidence="6">
    <location>
        <begin position="12"/>
        <end position="32"/>
    </location>
</feature>
<dbReference type="SUPFAM" id="SSF111369">
    <property type="entry name" value="HlyD-like secretion proteins"/>
    <property type="match status" value="1"/>
</dbReference>
<dbReference type="PANTHER" id="PTHR30367:SF12">
    <property type="entry name" value="P-HYDROXYBENZOIC ACID EFFLUX PUMP SUBUNIT AAEA"/>
    <property type="match status" value="1"/>
</dbReference>
<comment type="subcellular location">
    <subcellularLocation>
        <location evidence="1">Membrane</location>
        <topology evidence="1">Single-pass membrane protein</topology>
    </subcellularLocation>
</comment>
<evidence type="ECO:0000313" key="10">
    <source>
        <dbReference type="EMBL" id="PPQ32651.1"/>
    </source>
</evidence>
<name>A0A2S6NDI8_RHOGL</name>
<dbReference type="Proteomes" id="UP000239724">
    <property type="component" value="Unassembled WGS sequence"/>
</dbReference>
<protein>
    <submittedName>
        <fullName evidence="10">Efflux transporter periplasmic adaptor subunit</fullName>
    </submittedName>
</protein>
<evidence type="ECO:0000313" key="11">
    <source>
        <dbReference type="Proteomes" id="UP000239724"/>
    </source>
</evidence>
<dbReference type="GO" id="GO:0022857">
    <property type="term" value="F:transmembrane transporter activity"/>
    <property type="evidence" value="ECO:0007669"/>
    <property type="project" value="InterPro"/>
</dbReference>
<feature type="domain" description="Multidrug resistance protein MdtA-like barrel-sandwich hybrid" evidence="8">
    <location>
        <begin position="47"/>
        <end position="187"/>
    </location>
</feature>
<evidence type="ECO:0000259" key="9">
    <source>
        <dbReference type="Pfam" id="PF25963"/>
    </source>
</evidence>
<keyword evidence="5 6" id="KW-0472">Membrane</keyword>
<evidence type="ECO:0000256" key="4">
    <source>
        <dbReference type="ARBA" id="ARBA00022989"/>
    </source>
</evidence>
<dbReference type="Pfam" id="PF25917">
    <property type="entry name" value="BSH_RND"/>
    <property type="match status" value="1"/>
</dbReference>
<keyword evidence="4 6" id="KW-1133">Transmembrane helix</keyword>
<dbReference type="RefSeq" id="WP_104519753.1">
    <property type="nucleotide sequence ID" value="NZ_NHRY01000164.1"/>
</dbReference>
<dbReference type="Gene3D" id="2.40.30.170">
    <property type="match status" value="1"/>
</dbReference>
<dbReference type="NCBIfam" id="TIGR01730">
    <property type="entry name" value="RND_mfp"/>
    <property type="match status" value="1"/>
</dbReference>
<dbReference type="Pfam" id="PF25876">
    <property type="entry name" value="HH_MFP_RND"/>
    <property type="match status" value="1"/>
</dbReference>
<dbReference type="AlphaFoldDB" id="A0A2S6NDI8"/>
<dbReference type="GO" id="GO:0016020">
    <property type="term" value="C:membrane"/>
    <property type="evidence" value="ECO:0007669"/>
    <property type="project" value="InterPro"/>
</dbReference>
<dbReference type="Pfam" id="PF25963">
    <property type="entry name" value="Beta-barrel_AAEA"/>
    <property type="match status" value="1"/>
</dbReference>
<evidence type="ECO:0000256" key="1">
    <source>
        <dbReference type="ARBA" id="ARBA00004167"/>
    </source>
</evidence>